<reference evidence="2 3" key="1">
    <citation type="journal article" date="2016" name="Nat. Commun.">
        <title>Thousands of microbial genomes shed light on interconnected biogeochemical processes in an aquifer system.</title>
        <authorList>
            <person name="Anantharaman K."/>
            <person name="Brown C.T."/>
            <person name="Hug L.A."/>
            <person name="Sharon I."/>
            <person name="Castelle C.J."/>
            <person name="Probst A.J."/>
            <person name="Thomas B.C."/>
            <person name="Singh A."/>
            <person name="Wilkins M.J."/>
            <person name="Karaoz U."/>
            <person name="Brodie E.L."/>
            <person name="Williams K.H."/>
            <person name="Hubbard S.S."/>
            <person name="Banfield J.F."/>
        </authorList>
    </citation>
    <scope>NUCLEOTIDE SEQUENCE [LARGE SCALE GENOMIC DNA]</scope>
</reference>
<evidence type="ECO:0000313" key="2">
    <source>
        <dbReference type="EMBL" id="OGC42942.1"/>
    </source>
</evidence>
<dbReference type="EMBL" id="MEUM01000044">
    <property type="protein sequence ID" value="OGC42942.1"/>
    <property type="molecule type" value="Genomic_DNA"/>
</dbReference>
<protein>
    <recommendedName>
        <fullName evidence="1">Transposase IS200-like domain-containing protein</fullName>
    </recommendedName>
</protein>
<evidence type="ECO:0000313" key="3">
    <source>
        <dbReference type="Proteomes" id="UP000177025"/>
    </source>
</evidence>
<dbReference type="GO" id="GO:0006313">
    <property type="term" value="P:DNA transposition"/>
    <property type="evidence" value="ECO:0007669"/>
    <property type="project" value="InterPro"/>
</dbReference>
<organism evidence="2 3">
    <name type="scientific">candidate division WOR-3 bacterium RBG_13_43_14</name>
    <dbReference type="NCBI Taxonomy" id="1802590"/>
    <lineage>
        <taxon>Bacteria</taxon>
        <taxon>Bacteria division WOR-3</taxon>
    </lineage>
</organism>
<dbReference type="Proteomes" id="UP000177025">
    <property type="component" value="Unassembled WGS sequence"/>
</dbReference>
<dbReference type="GO" id="GO:0004803">
    <property type="term" value="F:transposase activity"/>
    <property type="evidence" value="ECO:0007669"/>
    <property type="project" value="InterPro"/>
</dbReference>
<dbReference type="Pfam" id="PF01797">
    <property type="entry name" value="Y1_Tnp"/>
    <property type="match status" value="1"/>
</dbReference>
<proteinExistence type="predicted"/>
<dbReference type="InterPro" id="IPR002686">
    <property type="entry name" value="Transposase_17"/>
</dbReference>
<dbReference type="PANTHER" id="PTHR34322">
    <property type="entry name" value="TRANSPOSASE, Y1_TNP DOMAIN-CONTAINING"/>
    <property type="match status" value="1"/>
</dbReference>
<dbReference type="PANTHER" id="PTHR34322:SF2">
    <property type="entry name" value="TRANSPOSASE IS200-LIKE DOMAIN-CONTAINING PROTEIN"/>
    <property type="match status" value="1"/>
</dbReference>
<name>A0A1F4UDD2_UNCW3</name>
<dbReference type="GO" id="GO:0003677">
    <property type="term" value="F:DNA binding"/>
    <property type="evidence" value="ECO:0007669"/>
    <property type="project" value="InterPro"/>
</dbReference>
<comment type="caution">
    <text evidence="2">The sequence shown here is derived from an EMBL/GenBank/DDBJ whole genome shotgun (WGS) entry which is preliminary data.</text>
</comment>
<gene>
    <name evidence="2" type="ORF">A2Y85_00860</name>
</gene>
<evidence type="ECO:0000259" key="1">
    <source>
        <dbReference type="SMART" id="SM01321"/>
    </source>
</evidence>
<accession>A0A1F4UDD2</accession>
<feature type="domain" description="Transposase IS200-like" evidence="1">
    <location>
        <begin position="7"/>
        <end position="121"/>
    </location>
</feature>
<dbReference type="AlphaFoldDB" id="A0A1F4UDD2"/>
<sequence length="285" mass="33970">MKPRICGKSLYHHVFAWGNDRHPIFKSELHYQYYLDFLAIIAEQFDIEVSAYALMQWHVHLFIFDRDNNISIFMKELHGRYAQYYNNIAQRVGHVFGERYNNRIVQSNLYAVWLSRYIHRQAVEAGLVADPKEYYWSSYPAYIGLRQERFLKKDVILEQFTYKGCTKQNMMKQYKNFVLSQKNDPVDWGKTYQRIIGDIEFQNNIIKKIKQGRISIIDKDHTFSLLSTRLSVTKDILLHPHGTFQRSVRHQAILMMRNEYGLSITQIARILEISRFTVMVVVKEK</sequence>
<dbReference type="InterPro" id="IPR036515">
    <property type="entry name" value="Transposase_17_sf"/>
</dbReference>
<dbReference type="SUPFAM" id="SSF143422">
    <property type="entry name" value="Transposase IS200-like"/>
    <property type="match status" value="1"/>
</dbReference>
<dbReference type="SMART" id="SM01321">
    <property type="entry name" value="Y1_Tnp"/>
    <property type="match status" value="1"/>
</dbReference>
<dbReference type="Gene3D" id="3.30.70.1290">
    <property type="entry name" value="Transposase IS200-like"/>
    <property type="match status" value="1"/>
</dbReference>